<dbReference type="InterPro" id="IPR025293">
    <property type="entry name" value="YfiR/HmsC-like"/>
</dbReference>
<name>A0ABW0MQ15_9BURK</name>
<keyword evidence="3" id="KW-1185">Reference proteome</keyword>
<dbReference type="Proteomes" id="UP001596101">
    <property type="component" value="Unassembled WGS sequence"/>
</dbReference>
<feature type="chain" id="PRO_5046989694" evidence="1">
    <location>
        <begin position="28"/>
        <end position="189"/>
    </location>
</feature>
<evidence type="ECO:0000313" key="2">
    <source>
        <dbReference type="EMBL" id="MFC5480345.1"/>
    </source>
</evidence>
<protein>
    <submittedName>
        <fullName evidence="2">YfiR family protein</fullName>
    </submittedName>
</protein>
<dbReference type="RefSeq" id="WP_379760161.1">
    <property type="nucleotide sequence ID" value="NZ_JBHSMR010000013.1"/>
</dbReference>
<comment type="caution">
    <text evidence="2">The sequence shown here is derived from an EMBL/GenBank/DDBJ whole genome shotgun (WGS) entry which is preliminary data.</text>
</comment>
<organism evidence="2 3">
    <name type="scientific">Massilia suwonensis</name>
    <dbReference type="NCBI Taxonomy" id="648895"/>
    <lineage>
        <taxon>Bacteria</taxon>
        <taxon>Pseudomonadati</taxon>
        <taxon>Pseudomonadota</taxon>
        <taxon>Betaproteobacteria</taxon>
        <taxon>Burkholderiales</taxon>
        <taxon>Oxalobacteraceae</taxon>
        <taxon>Telluria group</taxon>
        <taxon>Massilia</taxon>
    </lineage>
</organism>
<proteinExistence type="predicted"/>
<evidence type="ECO:0000256" key="1">
    <source>
        <dbReference type="SAM" id="SignalP"/>
    </source>
</evidence>
<dbReference type="EMBL" id="JBHSMR010000013">
    <property type="protein sequence ID" value="MFC5480345.1"/>
    <property type="molecule type" value="Genomic_DNA"/>
</dbReference>
<sequence length="189" mass="19769">MAFAVRVARSAPLVLFALWLLAGTVHAQPVRPEAAKEVAVKAAYLYKFAGFVDWPPSAFARPDSPLVIGVAGNDELAGQLEQLVVNRSVGGHPLAVRRLRRGDAPTGLHVLYVGGAGADPGAWSELLAGARGLPLLTVGEAADLPNNMIRFVMVDQHLRFEVALGPVAPSGLKISARLLAAALRVTGAS</sequence>
<evidence type="ECO:0000313" key="3">
    <source>
        <dbReference type="Proteomes" id="UP001596101"/>
    </source>
</evidence>
<keyword evidence="1" id="KW-0732">Signal</keyword>
<gene>
    <name evidence="2" type="ORF">ACFPQ5_19265</name>
</gene>
<reference evidence="3" key="1">
    <citation type="journal article" date="2019" name="Int. J. Syst. Evol. Microbiol.">
        <title>The Global Catalogue of Microorganisms (GCM) 10K type strain sequencing project: providing services to taxonomists for standard genome sequencing and annotation.</title>
        <authorList>
            <consortium name="The Broad Institute Genomics Platform"/>
            <consortium name="The Broad Institute Genome Sequencing Center for Infectious Disease"/>
            <person name="Wu L."/>
            <person name="Ma J."/>
        </authorList>
    </citation>
    <scope>NUCLEOTIDE SEQUENCE [LARGE SCALE GENOMIC DNA]</scope>
    <source>
        <strain evidence="3">CCUG 43111</strain>
    </source>
</reference>
<dbReference type="Pfam" id="PF13689">
    <property type="entry name" value="DUF4154"/>
    <property type="match status" value="1"/>
</dbReference>
<feature type="signal peptide" evidence="1">
    <location>
        <begin position="1"/>
        <end position="27"/>
    </location>
</feature>
<accession>A0ABW0MQ15</accession>